<protein>
    <submittedName>
        <fullName evidence="3">Uncharacterized protein DUF2726</fullName>
    </submittedName>
</protein>
<comment type="caution">
    <text evidence="3">The sequence shown here is derived from an EMBL/GenBank/DDBJ whole genome shotgun (WGS) entry which is preliminary data.</text>
</comment>
<evidence type="ECO:0000313" key="3">
    <source>
        <dbReference type="EMBL" id="RZU46884.1"/>
    </source>
</evidence>
<dbReference type="Pfam" id="PF10881">
    <property type="entry name" value="DUF2726"/>
    <property type="match status" value="1"/>
</dbReference>
<gene>
    <name evidence="3" type="ORF">EV700_1269</name>
</gene>
<keyword evidence="1" id="KW-0812">Transmembrane</keyword>
<sequence>METLIHLFGEQGTLILVVVLVLALLLLVLGGKKRELTIDEMDWPYIPRELMTAPERILFGRLRQALPDYLIFTQVQLSRMLDVDVEVDYHGWINRINRMSVDFVVCAPDGATILAAIELDDSTHNRADRIKADAKKDRALAEAGIRIIRWPVHDMPQPDRIRREFLQGFSKRR</sequence>
<dbReference type="Gene3D" id="3.40.960.10">
    <property type="entry name" value="VSR Endonuclease"/>
    <property type="match status" value="1"/>
</dbReference>
<dbReference type="InterPro" id="IPR024402">
    <property type="entry name" value="DUF2726"/>
</dbReference>
<keyword evidence="1" id="KW-1133">Transmembrane helix</keyword>
<keyword evidence="4" id="KW-1185">Reference proteome</keyword>
<reference evidence="3 4" key="1">
    <citation type="submission" date="2019-02" db="EMBL/GenBank/DDBJ databases">
        <title>Genomic Encyclopedia of Type Strains, Phase IV (KMG-IV): sequencing the most valuable type-strain genomes for metagenomic binning, comparative biology and taxonomic classification.</title>
        <authorList>
            <person name="Goeker M."/>
        </authorList>
    </citation>
    <scope>NUCLEOTIDE SEQUENCE [LARGE SCALE GENOMIC DNA]</scope>
    <source>
        <strain evidence="3 4">DSM 105135</strain>
    </source>
</reference>
<dbReference type="EMBL" id="SHKX01000011">
    <property type="protein sequence ID" value="RZU46884.1"/>
    <property type="molecule type" value="Genomic_DNA"/>
</dbReference>
<feature type="transmembrane region" description="Helical" evidence="1">
    <location>
        <begin position="12"/>
        <end position="31"/>
    </location>
</feature>
<organism evidence="3 4">
    <name type="scientific">Fluviicoccus keumensis</name>
    <dbReference type="NCBI Taxonomy" id="1435465"/>
    <lineage>
        <taxon>Bacteria</taxon>
        <taxon>Pseudomonadati</taxon>
        <taxon>Pseudomonadota</taxon>
        <taxon>Gammaproteobacteria</taxon>
        <taxon>Moraxellales</taxon>
        <taxon>Moraxellaceae</taxon>
        <taxon>Fluviicoccus</taxon>
    </lineage>
</organism>
<accession>A0A4Q7Z9Z0</accession>
<feature type="domain" description="DUF2726" evidence="2">
    <location>
        <begin position="48"/>
        <end position="165"/>
    </location>
</feature>
<dbReference type="Proteomes" id="UP000292423">
    <property type="component" value="Unassembled WGS sequence"/>
</dbReference>
<name>A0A4Q7Z9Z0_9GAMM</name>
<evidence type="ECO:0000259" key="2">
    <source>
        <dbReference type="Pfam" id="PF10881"/>
    </source>
</evidence>
<dbReference type="OrthoDB" id="5782056at2"/>
<evidence type="ECO:0000313" key="4">
    <source>
        <dbReference type="Proteomes" id="UP000292423"/>
    </source>
</evidence>
<keyword evidence="1" id="KW-0472">Membrane</keyword>
<evidence type="ECO:0000256" key="1">
    <source>
        <dbReference type="SAM" id="Phobius"/>
    </source>
</evidence>
<dbReference type="AlphaFoldDB" id="A0A4Q7Z9Z0"/>
<dbReference type="RefSeq" id="WP_130411902.1">
    <property type="nucleotide sequence ID" value="NZ_SHKX01000011.1"/>
</dbReference>
<proteinExistence type="predicted"/>